<name>A0A0D2YG96_FUSOF</name>
<organism evidence="2 3">
    <name type="scientific">Fusarium oxysporum (strain Fo5176)</name>
    <name type="common">Fusarium vascular wilt</name>
    <dbReference type="NCBI Taxonomy" id="660025"/>
    <lineage>
        <taxon>Eukaryota</taxon>
        <taxon>Fungi</taxon>
        <taxon>Dikarya</taxon>
        <taxon>Ascomycota</taxon>
        <taxon>Pezizomycotina</taxon>
        <taxon>Sordariomycetes</taxon>
        <taxon>Hypocreomycetidae</taxon>
        <taxon>Hypocreales</taxon>
        <taxon>Nectriaceae</taxon>
        <taxon>Fusarium</taxon>
        <taxon>Fusarium oxysporum species complex</taxon>
    </lineage>
</organism>
<protein>
    <submittedName>
        <fullName evidence="2">Uncharacterized protein</fullName>
    </submittedName>
</protein>
<evidence type="ECO:0000256" key="1">
    <source>
        <dbReference type="SAM" id="MobiDB-lite"/>
    </source>
</evidence>
<proteinExistence type="predicted"/>
<accession>A0A0D2YG96</accession>
<evidence type="ECO:0000313" key="3">
    <source>
        <dbReference type="Proteomes" id="UP000002489"/>
    </source>
</evidence>
<sequence>MTRKNADIKIEKQKRFGRTISETIVLKTPIFPFNAPAQKRKKNATPSDLEKPIPSADKDEPPSPINKTLFLPQSRMVSRSPPPHRRKTLSRSKCSSDITHLLRNFRRINIGIEPLELKEEI</sequence>
<dbReference type="AlphaFoldDB" id="A0A0D2YG96"/>
<feature type="region of interest" description="Disordered" evidence="1">
    <location>
        <begin position="31"/>
        <end position="93"/>
    </location>
</feature>
<feature type="compositionally biased region" description="Basic and acidic residues" evidence="1">
    <location>
        <begin position="48"/>
        <end position="61"/>
    </location>
</feature>
<dbReference type="EnsemblFungi" id="FOXG_15335T0">
    <property type="protein sequence ID" value="FOXG_15335P0"/>
    <property type="gene ID" value="FOXG_15335"/>
</dbReference>
<reference evidence="3" key="1">
    <citation type="journal article" date="2012" name="Mol. Plant Microbe Interact.">
        <title>A highly conserved effector in Fusarium oxysporum is required for full virulence on Arabidopsis.</title>
        <authorList>
            <person name="Thatcher L.F."/>
            <person name="Gardiner D.M."/>
            <person name="Kazan K."/>
            <person name="Manners J."/>
        </authorList>
    </citation>
    <scope>NUCLEOTIDE SEQUENCE [LARGE SCALE GENOMIC DNA]</scope>
    <source>
        <strain evidence="3">Fo5176</strain>
    </source>
</reference>
<evidence type="ECO:0000313" key="2">
    <source>
        <dbReference type="EnsemblFungi" id="FOXG_15335P0"/>
    </source>
</evidence>
<reference evidence="2" key="2">
    <citation type="submission" date="2025-08" db="UniProtKB">
        <authorList>
            <consortium name="EnsemblFungi"/>
        </authorList>
    </citation>
    <scope>IDENTIFICATION</scope>
    <source>
        <strain evidence="2">4287 / CBS 123668 / FGSC 9935 / NRRL 34936</strain>
    </source>
</reference>
<dbReference type="Proteomes" id="UP000002489">
    <property type="component" value="Unassembled WGS sequence"/>
</dbReference>